<evidence type="ECO:0000313" key="7">
    <source>
        <dbReference type="Proteomes" id="UP000516424"/>
    </source>
</evidence>
<keyword evidence="3" id="KW-0238">DNA-binding</keyword>
<evidence type="ECO:0000259" key="5">
    <source>
        <dbReference type="PROSITE" id="PS50931"/>
    </source>
</evidence>
<protein>
    <submittedName>
        <fullName evidence="6">Transcriptional regulator</fullName>
    </submittedName>
</protein>
<proteinExistence type="inferred from homology"/>
<dbReference type="PROSITE" id="PS50931">
    <property type="entry name" value="HTH_LYSR"/>
    <property type="match status" value="1"/>
</dbReference>
<dbReference type="PANTHER" id="PTHR30537:SF71">
    <property type="entry name" value="TRANSCRIPTIONAL REGULATORY PROTEIN"/>
    <property type="match status" value="1"/>
</dbReference>
<dbReference type="InterPro" id="IPR005119">
    <property type="entry name" value="LysR_subst-bd"/>
</dbReference>
<dbReference type="GO" id="GO:0006351">
    <property type="term" value="P:DNA-templated transcription"/>
    <property type="evidence" value="ECO:0007669"/>
    <property type="project" value="TreeGrafter"/>
</dbReference>
<dbReference type="PANTHER" id="PTHR30537">
    <property type="entry name" value="HTH-TYPE TRANSCRIPTIONAL REGULATOR"/>
    <property type="match status" value="1"/>
</dbReference>
<evidence type="ECO:0000256" key="1">
    <source>
        <dbReference type="ARBA" id="ARBA00009437"/>
    </source>
</evidence>
<dbReference type="Pfam" id="PF03466">
    <property type="entry name" value="LysR_substrate"/>
    <property type="match status" value="1"/>
</dbReference>
<comment type="similarity">
    <text evidence="1">Belongs to the LysR transcriptional regulatory family.</text>
</comment>
<reference evidence="6 7" key="1">
    <citation type="journal article" date="2011" name="Microbiology">
        <title>Transcriptome response to different carbon sources in Acetobacter aceti.</title>
        <authorList>
            <person name="Sakurai K."/>
            <person name="Arai H."/>
            <person name="Ishii M."/>
            <person name="Igarashi Y."/>
        </authorList>
    </citation>
    <scope>NUCLEOTIDE SEQUENCE [LARGE SCALE GENOMIC DNA]</scope>
    <source>
        <strain evidence="6 7">NBRC 14818</strain>
    </source>
</reference>
<dbReference type="SUPFAM" id="SSF53850">
    <property type="entry name" value="Periplasmic binding protein-like II"/>
    <property type="match status" value="1"/>
</dbReference>
<dbReference type="InterPro" id="IPR058163">
    <property type="entry name" value="LysR-type_TF_proteobact-type"/>
</dbReference>
<dbReference type="FunFam" id="3.40.190.290:FF:000001">
    <property type="entry name" value="Transcriptional regulator, LysR family"/>
    <property type="match status" value="1"/>
</dbReference>
<dbReference type="InterPro" id="IPR000847">
    <property type="entry name" value="LysR_HTH_N"/>
</dbReference>
<dbReference type="Pfam" id="PF00126">
    <property type="entry name" value="HTH_1"/>
    <property type="match status" value="1"/>
</dbReference>
<evidence type="ECO:0000256" key="4">
    <source>
        <dbReference type="ARBA" id="ARBA00023163"/>
    </source>
</evidence>
<dbReference type="Proteomes" id="UP000516424">
    <property type="component" value="Chromosome"/>
</dbReference>
<keyword evidence="4" id="KW-0804">Transcription</keyword>
<dbReference type="RefSeq" id="WP_010667692.1">
    <property type="nucleotide sequence ID" value="NZ_AP023410.1"/>
</dbReference>
<feature type="domain" description="HTH lysR-type" evidence="5">
    <location>
        <begin position="1"/>
        <end position="60"/>
    </location>
</feature>
<dbReference type="GO" id="GO:0043565">
    <property type="term" value="F:sequence-specific DNA binding"/>
    <property type="evidence" value="ECO:0007669"/>
    <property type="project" value="TreeGrafter"/>
</dbReference>
<name>A0AB33IB60_ACEAC</name>
<dbReference type="AlphaFoldDB" id="A0AB33IB60"/>
<dbReference type="Gene3D" id="1.10.10.10">
    <property type="entry name" value="Winged helix-like DNA-binding domain superfamily/Winged helix DNA-binding domain"/>
    <property type="match status" value="1"/>
</dbReference>
<dbReference type="InterPro" id="IPR036388">
    <property type="entry name" value="WH-like_DNA-bd_sf"/>
</dbReference>
<keyword evidence="2" id="KW-0805">Transcription regulation</keyword>
<evidence type="ECO:0000256" key="3">
    <source>
        <dbReference type="ARBA" id="ARBA00023125"/>
    </source>
</evidence>
<dbReference type="SUPFAM" id="SSF46785">
    <property type="entry name" value="Winged helix' DNA-binding domain"/>
    <property type="match status" value="1"/>
</dbReference>
<dbReference type="Gene3D" id="3.40.190.290">
    <property type="match status" value="1"/>
</dbReference>
<organism evidence="6 7">
    <name type="scientific">Acetobacter aceti NBRC 14818</name>
    <dbReference type="NCBI Taxonomy" id="887700"/>
    <lineage>
        <taxon>Bacteria</taxon>
        <taxon>Pseudomonadati</taxon>
        <taxon>Pseudomonadota</taxon>
        <taxon>Alphaproteobacteria</taxon>
        <taxon>Acetobacterales</taxon>
        <taxon>Acetobacteraceae</taxon>
        <taxon>Acetobacter</taxon>
        <taxon>Acetobacter subgen. Acetobacter</taxon>
    </lineage>
</organism>
<dbReference type="GO" id="GO:0003700">
    <property type="term" value="F:DNA-binding transcription factor activity"/>
    <property type="evidence" value="ECO:0007669"/>
    <property type="project" value="InterPro"/>
</dbReference>
<accession>A0AB33IB60</accession>
<gene>
    <name evidence="6" type="ORF">EMQ_0233</name>
</gene>
<dbReference type="InterPro" id="IPR036390">
    <property type="entry name" value="WH_DNA-bd_sf"/>
</dbReference>
<sequence>MDNRIGEMQMFLRVVESGSFSEAARLSMTTPSTISKLIARVETRLGVRLLERSTRRLSVTPEGQLYYERAQALIAELDDMEHALTTGSVRPDGTVRINASVAFGALALEPLLPEFWDAYPDIVVDLSLSDELTDLYLDRTDVAFRVGPLQDSNLTARHIGTARRKIVGSPDYLSRFGTPQSIDDLDRHKCLGFNFRRAAPVWPLQEKGRIADRIVRGPLLANNGETVRRLTLRGAGLARLGDYHVRDDIKAGRLVEVLAHADAQDEEEINALYLGSKQTPQRVRVFLDFVIPRLQAYLNIAHSVRSELKN</sequence>
<evidence type="ECO:0000313" key="6">
    <source>
        <dbReference type="EMBL" id="BCK74627.1"/>
    </source>
</evidence>
<dbReference type="EMBL" id="AP023410">
    <property type="protein sequence ID" value="BCK74627.1"/>
    <property type="molecule type" value="Genomic_DNA"/>
</dbReference>
<evidence type="ECO:0000256" key="2">
    <source>
        <dbReference type="ARBA" id="ARBA00023015"/>
    </source>
</evidence>
<keyword evidence="7" id="KW-1185">Reference proteome</keyword>
<dbReference type="FunFam" id="1.10.10.10:FF:000001">
    <property type="entry name" value="LysR family transcriptional regulator"/>
    <property type="match status" value="1"/>
</dbReference>